<reference evidence="1 2" key="1">
    <citation type="journal article" date="2016" name="DNA Res.">
        <title>Genome sequence of Aspergillus luchuensis NBRC 4314.</title>
        <authorList>
            <person name="Yamada O."/>
            <person name="Machida M."/>
            <person name="Hosoyama A."/>
            <person name="Goto M."/>
            <person name="Takahashi T."/>
            <person name="Futagami T."/>
            <person name="Yamagata Y."/>
            <person name="Takeuchi M."/>
            <person name="Kobayashi T."/>
            <person name="Koike H."/>
            <person name="Abe K."/>
            <person name="Asai K."/>
            <person name="Arita M."/>
            <person name="Fujita N."/>
            <person name="Fukuda K."/>
            <person name="Higa K."/>
            <person name="Horikawa H."/>
            <person name="Ishikawa T."/>
            <person name="Jinno K."/>
            <person name="Kato Y."/>
            <person name="Kirimura K."/>
            <person name="Mizutani O."/>
            <person name="Nakasone K."/>
            <person name="Sano M."/>
            <person name="Shiraishi Y."/>
            <person name="Tsukahara M."/>
            <person name="Gomi K."/>
        </authorList>
    </citation>
    <scope>NUCLEOTIDE SEQUENCE [LARGE SCALE GENOMIC DNA]</scope>
    <source>
        <strain evidence="1 2">RIB 2604</strain>
    </source>
</reference>
<comment type="caution">
    <text evidence="1">The sequence shown here is derived from an EMBL/GenBank/DDBJ whole genome shotgun (WGS) entry which is preliminary data.</text>
</comment>
<protein>
    <submittedName>
        <fullName evidence="1">Similar to An12g01300</fullName>
    </submittedName>
</protein>
<evidence type="ECO:0000313" key="1">
    <source>
        <dbReference type="EMBL" id="GAT27657.1"/>
    </source>
</evidence>
<dbReference type="EMBL" id="BCWF01000023">
    <property type="protein sequence ID" value="GAT27657.1"/>
    <property type="molecule type" value="Genomic_DNA"/>
</dbReference>
<organism evidence="1 2">
    <name type="scientific">Aspergillus kawachii</name>
    <name type="common">White koji mold</name>
    <name type="synonym">Aspergillus awamori var. kawachi</name>
    <dbReference type="NCBI Taxonomy" id="1069201"/>
    <lineage>
        <taxon>Eukaryota</taxon>
        <taxon>Fungi</taxon>
        <taxon>Dikarya</taxon>
        <taxon>Ascomycota</taxon>
        <taxon>Pezizomycotina</taxon>
        <taxon>Eurotiomycetes</taxon>
        <taxon>Eurotiomycetidae</taxon>
        <taxon>Eurotiales</taxon>
        <taxon>Aspergillaceae</taxon>
        <taxon>Aspergillus</taxon>
        <taxon>Aspergillus subgen. Circumdati</taxon>
    </lineage>
</organism>
<proteinExistence type="predicted"/>
<dbReference type="AlphaFoldDB" id="A0A146FQ51"/>
<dbReference type="Proteomes" id="UP000075230">
    <property type="component" value="Unassembled WGS sequence"/>
</dbReference>
<reference evidence="2" key="2">
    <citation type="submission" date="2016-02" db="EMBL/GenBank/DDBJ databases">
        <title>Genome sequencing of Aspergillus luchuensis NBRC 4314.</title>
        <authorList>
            <person name="Yamada O."/>
        </authorList>
    </citation>
    <scope>NUCLEOTIDE SEQUENCE [LARGE SCALE GENOMIC DNA]</scope>
    <source>
        <strain evidence="2">RIB 2604</strain>
    </source>
</reference>
<sequence length="65" mass="7172">MVISMRTGSRLPDSMEAVSTEGTSGVLIIHHFAEGIVFKSTQVGIEHPIYGNPESRSVFRQREVV</sequence>
<evidence type="ECO:0000313" key="2">
    <source>
        <dbReference type="Proteomes" id="UP000075230"/>
    </source>
</evidence>
<accession>A0A146FQ51</accession>
<name>A0A146FQ51_ASPKA</name>
<gene>
    <name evidence="1" type="ORF">RIB2604_02300130</name>
</gene>